<dbReference type="InterPro" id="IPR013783">
    <property type="entry name" value="Ig-like_fold"/>
</dbReference>
<dbReference type="Gene3D" id="3.40.50.1820">
    <property type="entry name" value="alpha/beta hydrolase"/>
    <property type="match status" value="1"/>
</dbReference>
<dbReference type="AlphaFoldDB" id="A0A381XXM3"/>
<accession>A0A381XXM3</accession>
<proteinExistence type="predicted"/>
<evidence type="ECO:0008006" key="2">
    <source>
        <dbReference type="Google" id="ProtNLM"/>
    </source>
</evidence>
<dbReference type="InterPro" id="IPR029058">
    <property type="entry name" value="AB_hydrolase_fold"/>
</dbReference>
<dbReference type="EMBL" id="UINC01016733">
    <property type="protein sequence ID" value="SVA69455.1"/>
    <property type="molecule type" value="Genomic_DNA"/>
</dbReference>
<gene>
    <name evidence="1" type="ORF">METZ01_LOCUS122309</name>
</gene>
<name>A0A381XXM3_9ZZZZ</name>
<organism evidence="1">
    <name type="scientific">marine metagenome</name>
    <dbReference type="NCBI Taxonomy" id="408172"/>
    <lineage>
        <taxon>unclassified sequences</taxon>
        <taxon>metagenomes</taxon>
        <taxon>ecological metagenomes</taxon>
    </lineage>
</organism>
<sequence>MKISLPAFALLFGIGVLHGTGRIVSVEYPPSTKPGALVYGVTYNLWIPDGVKHLRAIIVHQHGCGVGACKGGETAAYDLHWQALARKWDCALLGPSYHQGEGDDCRKWCDPRNGSEKRFLQGLKDLAMKAKHPELAKIPWCLWGHSGGGFWASLMHTLHPERIVAIWFRSGTAFGYWEKGEAPKPKLSNAMFKVPMVCNPGVGERDHKRMHKAWNGTLAMFKAYRAKGAPIAFAPDPRTVHECGDSRYLAIPFFDACLDQRLPEKPRTPLRPIDGEQAWLAPLLGEKAVESEMFEGDRKQSVWLPNEKVAKAWAEYVATGVTEDHTPPPPPLRVMAKDAGNETIHLTWIAHADFESGVRQFVVYRNGKELARVPEKPKGRFGRPLFQSMSYHDTPEKPLPKMTFTDKDAPSSEGTDYAIATVNGVGEVSKLTAAVILK</sequence>
<evidence type="ECO:0000313" key="1">
    <source>
        <dbReference type="EMBL" id="SVA69455.1"/>
    </source>
</evidence>
<protein>
    <recommendedName>
        <fullName evidence="2">Fibronectin type-III domain-containing protein</fullName>
    </recommendedName>
</protein>
<dbReference type="SUPFAM" id="SSF53474">
    <property type="entry name" value="alpha/beta-Hydrolases"/>
    <property type="match status" value="2"/>
</dbReference>
<dbReference type="Gene3D" id="2.60.40.10">
    <property type="entry name" value="Immunoglobulins"/>
    <property type="match status" value="1"/>
</dbReference>
<reference evidence="1" key="1">
    <citation type="submission" date="2018-05" db="EMBL/GenBank/DDBJ databases">
        <authorList>
            <person name="Lanie J.A."/>
            <person name="Ng W.-L."/>
            <person name="Kazmierczak K.M."/>
            <person name="Andrzejewski T.M."/>
            <person name="Davidsen T.M."/>
            <person name="Wayne K.J."/>
            <person name="Tettelin H."/>
            <person name="Glass J.I."/>
            <person name="Rusch D."/>
            <person name="Podicherti R."/>
            <person name="Tsui H.-C.T."/>
            <person name="Winkler M.E."/>
        </authorList>
    </citation>
    <scope>NUCLEOTIDE SEQUENCE</scope>
</reference>